<gene>
    <name evidence="9" type="primary">cas1</name>
    <name evidence="10" type="ORF">HMPREF1705_03992</name>
</gene>
<dbReference type="GO" id="GO:0003677">
    <property type="term" value="F:DNA binding"/>
    <property type="evidence" value="ECO:0007669"/>
    <property type="project" value="UniProtKB-KW"/>
</dbReference>
<evidence type="ECO:0000313" key="10">
    <source>
        <dbReference type="EMBL" id="KRT34749.1"/>
    </source>
</evidence>
<dbReference type="NCBIfam" id="TIGR00287">
    <property type="entry name" value="cas1"/>
    <property type="match status" value="1"/>
</dbReference>
<keyword evidence="1 9" id="KW-0540">Nuclease</keyword>
<evidence type="ECO:0000256" key="5">
    <source>
        <dbReference type="ARBA" id="ARBA00022842"/>
    </source>
</evidence>
<dbReference type="EC" id="3.1.-.-" evidence="9"/>
<dbReference type="InterPro" id="IPR019858">
    <property type="entry name" value="CRISPR-assoc_Cas1_HMARI/TNEAP"/>
</dbReference>
<dbReference type="InterPro" id="IPR002729">
    <property type="entry name" value="CRISPR-assoc_Cas1"/>
</dbReference>
<dbReference type="GO" id="GO:0046872">
    <property type="term" value="F:metal ion binding"/>
    <property type="evidence" value="ECO:0007669"/>
    <property type="project" value="UniProtKB-UniRule"/>
</dbReference>
<dbReference type="InterPro" id="IPR042211">
    <property type="entry name" value="CRISPR-assoc_Cas1_N"/>
</dbReference>
<evidence type="ECO:0000256" key="8">
    <source>
        <dbReference type="ARBA" id="ARBA00023211"/>
    </source>
</evidence>
<dbReference type="Pfam" id="PF01867">
    <property type="entry name" value="Cas_Cas1"/>
    <property type="match status" value="1"/>
</dbReference>
<comment type="subunit">
    <text evidence="9">Homodimer, forms a heterotetramer with a Cas2 homodimer.</text>
</comment>
<evidence type="ECO:0000313" key="11">
    <source>
        <dbReference type="Proteomes" id="UP000005273"/>
    </source>
</evidence>
<dbReference type="EMBL" id="ACJX03000001">
    <property type="protein sequence ID" value="KRT34749.1"/>
    <property type="molecule type" value="Genomic_DNA"/>
</dbReference>
<dbReference type="HAMAP" id="MF_01470">
    <property type="entry name" value="Cas1"/>
    <property type="match status" value="1"/>
</dbReference>
<dbReference type="GO" id="GO:0004520">
    <property type="term" value="F:DNA endonuclease activity"/>
    <property type="evidence" value="ECO:0007669"/>
    <property type="project" value="InterPro"/>
</dbReference>
<evidence type="ECO:0000256" key="6">
    <source>
        <dbReference type="ARBA" id="ARBA00023118"/>
    </source>
</evidence>
<dbReference type="AlphaFoldDB" id="A0A0T5X8K3"/>
<dbReference type="InterPro" id="IPR042206">
    <property type="entry name" value="CRISPR-assoc_Cas1_C"/>
</dbReference>
<keyword evidence="3 9" id="KW-0255">Endonuclease</keyword>
<reference evidence="11" key="1">
    <citation type="submission" date="2012-09" db="EMBL/GenBank/DDBJ databases">
        <authorList>
            <person name="Weinstock G."/>
            <person name="Sodergren E."/>
            <person name="Clifton S."/>
            <person name="Fulton L."/>
            <person name="Fulton B."/>
            <person name="Courtney L."/>
            <person name="Fronick C."/>
            <person name="Harrison M."/>
            <person name="Strong C."/>
            <person name="Farmer C."/>
            <person name="Delehaunty K."/>
            <person name="Markovic C."/>
            <person name="Hall O."/>
            <person name="Minx P."/>
            <person name="Tomlinson C."/>
            <person name="Mitreva M."/>
            <person name="Nelson J."/>
            <person name="Hou S."/>
            <person name="Wollam A."/>
            <person name="Pepin K.H."/>
            <person name="Johnson M."/>
            <person name="Bhonagiri V."/>
            <person name="Nash W.E."/>
            <person name="Suruliraj S."/>
            <person name="Warren W."/>
            <person name="Chinwalla A."/>
            <person name="Mardis E.R."/>
            <person name="Wilson R.K."/>
        </authorList>
    </citation>
    <scope>NUCLEOTIDE SEQUENCE [LARGE SCALE GENOMIC DNA]</scope>
    <source>
        <strain evidence="11">OS1</strain>
    </source>
</reference>
<feature type="binding site" evidence="9">
    <location>
        <position position="239"/>
    </location>
    <ligand>
        <name>Mn(2+)</name>
        <dbReference type="ChEBI" id="CHEBI:29035"/>
    </ligand>
</feature>
<evidence type="ECO:0000256" key="7">
    <source>
        <dbReference type="ARBA" id="ARBA00023125"/>
    </source>
</evidence>
<dbReference type="Gene3D" id="3.100.10.20">
    <property type="entry name" value="CRISPR-associated endonuclease Cas1, N-terminal domain"/>
    <property type="match status" value="1"/>
</dbReference>
<keyword evidence="5 9" id="KW-0460">Magnesium</keyword>
<dbReference type="CDD" id="cd09722">
    <property type="entry name" value="Cas1_I-B"/>
    <property type="match status" value="1"/>
</dbReference>
<evidence type="ECO:0000256" key="3">
    <source>
        <dbReference type="ARBA" id="ARBA00022759"/>
    </source>
</evidence>
<keyword evidence="7 9" id="KW-0238">DNA-binding</keyword>
<comment type="similarity">
    <text evidence="9">Belongs to the CRISPR-associated endonuclease Cas1 family.</text>
</comment>
<dbReference type="RefSeq" id="WP_057940633.1">
    <property type="nucleotide sequence ID" value="NZ_ACJX03000001.1"/>
</dbReference>
<keyword evidence="6 9" id="KW-0051">Antiviral defense</keyword>
<dbReference type="Proteomes" id="UP000005273">
    <property type="component" value="Unassembled WGS sequence"/>
</dbReference>
<dbReference type="GO" id="GO:0016787">
    <property type="term" value="F:hydrolase activity"/>
    <property type="evidence" value="ECO:0007669"/>
    <property type="project" value="UniProtKB-KW"/>
</dbReference>
<name>A0A0T5X8K3_9BACT</name>
<dbReference type="Gene3D" id="1.20.120.920">
    <property type="entry name" value="CRISPR-associated endonuclease Cas1, C-terminal domain"/>
    <property type="match status" value="1"/>
</dbReference>
<keyword evidence="11" id="KW-1185">Reference proteome</keyword>
<accession>A0A0T5X8K3</accession>
<dbReference type="GO" id="GO:0043571">
    <property type="term" value="P:maintenance of CRISPR repeat elements"/>
    <property type="evidence" value="ECO:0007669"/>
    <property type="project" value="UniProtKB-UniRule"/>
</dbReference>
<comment type="cofactor">
    <cofactor evidence="9">
        <name>Mg(2+)</name>
        <dbReference type="ChEBI" id="CHEBI:18420"/>
    </cofactor>
    <cofactor evidence="9">
        <name>Mn(2+)</name>
        <dbReference type="ChEBI" id="CHEBI:29035"/>
    </cofactor>
</comment>
<organism evidence="10 11">
    <name type="scientific">Acetomicrobium hydrogeniformans ATCC BAA-1850</name>
    <dbReference type="NCBI Taxonomy" id="592015"/>
    <lineage>
        <taxon>Bacteria</taxon>
        <taxon>Thermotogati</taxon>
        <taxon>Synergistota</taxon>
        <taxon>Synergistia</taxon>
        <taxon>Synergistales</taxon>
        <taxon>Acetomicrobiaceae</taxon>
        <taxon>Acetomicrobium</taxon>
    </lineage>
</organism>
<dbReference type="OrthoDB" id="9803119at2"/>
<dbReference type="PANTHER" id="PTHR43219:SF1">
    <property type="entry name" value="CRISPR-ASSOCIATED ENDONUCLEASE CAS1"/>
    <property type="match status" value="1"/>
</dbReference>
<evidence type="ECO:0000256" key="2">
    <source>
        <dbReference type="ARBA" id="ARBA00022723"/>
    </source>
</evidence>
<comment type="caution">
    <text evidence="10">The sequence shown here is derived from an EMBL/GenBank/DDBJ whole genome shotgun (WGS) entry which is preliminary data.</text>
</comment>
<evidence type="ECO:0000256" key="1">
    <source>
        <dbReference type="ARBA" id="ARBA00022722"/>
    </source>
</evidence>
<proteinExistence type="inferred from homology"/>
<comment type="function">
    <text evidence="9">CRISPR (clustered regularly interspaced short palindromic repeat), is an adaptive immune system that provides protection against mobile genetic elements (viruses, transposable elements and conjugative plasmids). CRISPR clusters contain spacers, sequences complementary to antecedent mobile elements, and target invading nucleic acids. CRISPR clusters are transcribed and processed into CRISPR RNA (crRNA). Acts as a dsDNA endonuclease. Involved in the integration of spacer DNA into the CRISPR cassette.</text>
</comment>
<sequence>MKQTMYILSSGTLERQQNTIVFKDGDGKKRYMPVETIANIQIFGELDFNKRFLEFLTQNEITMHFFNHYGYYIGSFYPREYYNSGYLILKQSEHYLDSHKRMDLARRFVSGAINNMKKVLEYYARRGIDDLSNTLEELNQINLAVEMQNSPEALMAVEGNAREIYYSAFDIIVDNEDFAFAKRTRRPPQNRLNALISFGNSLLYVTVLSEIYRTHLDPRIGFLHTTNFRRFSLNLDVAEIFKPIFVDRLIFSLINKNQLKAKDFSSGVEGVYLSETGRQKFIEEWEKRLRTTIDHPTLRRKVSYRRLIRLDLYKIEKHLLEDHPYEPYASRW</sequence>
<feature type="binding site" evidence="9">
    <location>
        <position position="158"/>
    </location>
    <ligand>
        <name>Mn(2+)</name>
        <dbReference type="ChEBI" id="CHEBI:29035"/>
    </ligand>
</feature>
<keyword evidence="2 9" id="KW-0479">Metal-binding</keyword>
<dbReference type="NCBIfam" id="TIGR03641">
    <property type="entry name" value="cas1_HMARI"/>
    <property type="match status" value="1"/>
</dbReference>
<evidence type="ECO:0000256" key="4">
    <source>
        <dbReference type="ARBA" id="ARBA00022801"/>
    </source>
</evidence>
<keyword evidence="4 9" id="KW-0378">Hydrolase</keyword>
<keyword evidence="8 9" id="KW-0464">Manganese</keyword>
<dbReference type="GO" id="GO:0051607">
    <property type="term" value="P:defense response to virus"/>
    <property type="evidence" value="ECO:0007669"/>
    <property type="project" value="UniProtKB-UniRule"/>
</dbReference>
<evidence type="ECO:0000256" key="9">
    <source>
        <dbReference type="HAMAP-Rule" id="MF_01470"/>
    </source>
</evidence>
<feature type="binding site" evidence="9">
    <location>
        <position position="224"/>
    </location>
    <ligand>
        <name>Mn(2+)</name>
        <dbReference type="ChEBI" id="CHEBI:29035"/>
    </ligand>
</feature>
<dbReference type="STRING" id="592015.HMPREF1705_03992"/>
<dbReference type="PANTHER" id="PTHR43219">
    <property type="entry name" value="CRISPR-ASSOCIATED ENDONUCLEASE CAS1"/>
    <property type="match status" value="1"/>
</dbReference>
<dbReference type="eggNOG" id="COG1518">
    <property type="taxonomic scope" value="Bacteria"/>
</dbReference>
<protein>
    <recommendedName>
        <fullName evidence="9">CRISPR-associated endonuclease Cas1</fullName>
        <ecNumber evidence="9">3.1.-.-</ecNumber>
    </recommendedName>
</protein>